<evidence type="ECO:0000256" key="5">
    <source>
        <dbReference type="PIRSR" id="PIRSR601461-1"/>
    </source>
</evidence>
<dbReference type="HOGENOM" id="CLU_013253_1_2_1"/>
<dbReference type="SUPFAM" id="SSF50630">
    <property type="entry name" value="Acid proteases"/>
    <property type="match status" value="1"/>
</dbReference>
<keyword evidence="11" id="KW-1185">Reference proteome</keyword>
<feature type="domain" description="Peptidase A1" evidence="9">
    <location>
        <begin position="91"/>
        <end position="421"/>
    </location>
</feature>
<proteinExistence type="inferred from homology"/>
<dbReference type="InParanoid" id="S8FIG8"/>
<dbReference type="EMBL" id="KE504143">
    <property type="protein sequence ID" value="EPT01191.1"/>
    <property type="molecule type" value="Genomic_DNA"/>
</dbReference>
<dbReference type="PRINTS" id="PR00792">
    <property type="entry name" value="PEPSIN"/>
</dbReference>
<evidence type="ECO:0000256" key="6">
    <source>
        <dbReference type="RuleBase" id="RU000454"/>
    </source>
</evidence>
<feature type="transmembrane region" description="Helical" evidence="7">
    <location>
        <begin position="469"/>
        <end position="491"/>
    </location>
</feature>
<dbReference type="eggNOG" id="KOG1339">
    <property type="taxonomic scope" value="Eukaryota"/>
</dbReference>
<accession>S8FIG8</accession>
<evidence type="ECO:0000256" key="2">
    <source>
        <dbReference type="ARBA" id="ARBA00022670"/>
    </source>
</evidence>
<dbReference type="Proteomes" id="UP000015241">
    <property type="component" value="Unassembled WGS sequence"/>
</dbReference>
<dbReference type="AlphaFoldDB" id="S8FIG8"/>
<evidence type="ECO:0000313" key="11">
    <source>
        <dbReference type="Proteomes" id="UP000015241"/>
    </source>
</evidence>
<dbReference type="MEROPS" id="A01.078"/>
<dbReference type="OrthoDB" id="771136at2759"/>
<dbReference type="InterPro" id="IPR033121">
    <property type="entry name" value="PEPTIDASE_A1"/>
</dbReference>
<dbReference type="InterPro" id="IPR001461">
    <property type="entry name" value="Aspartic_peptidase_A1"/>
</dbReference>
<evidence type="ECO:0000259" key="9">
    <source>
        <dbReference type="PROSITE" id="PS51767"/>
    </source>
</evidence>
<dbReference type="InterPro" id="IPR034164">
    <property type="entry name" value="Pepsin-like_dom"/>
</dbReference>
<dbReference type="FunFam" id="2.40.70.10:FF:000115">
    <property type="entry name" value="Lysosomal aspartic protease"/>
    <property type="match status" value="1"/>
</dbReference>
<dbReference type="PROSITE" id="PS00141">
    <property type="entry name" value="ASP_PROTEASE"/>
    <property type="match status" value="1"/>
</dbReference>
<gene>
    <name evidence="10" type="ORF">FOMPIDRAFT_1023337</name>
</gene>
<name>S8FIG8_FOMSC</name>
<dbReference type="GO" id="GO:0006508">
    <property type="term" value="P:proteolysis"/>
    <property type="evidence" value="ECO:0007669"/>
    <property type="project" value="UniProtKB-KW"/>
</dbReference>
<dbReference type="InterPro" id="IPR021109">
    <property type="entry name" value="Peptidase_aspartic_dom_sf"/>
</dbReference>
<evidence type="ECO:0000256" key="8">
    <source>
        <dbReference type="SAM" id="SignalP"/>
    </source>
</evidence>
<dbReference type="FunCoup" id="S8FIG8">
    <property type="interactions" value="52"/>
</dbReference>
<sequence length="492" mass="50597">MHLLPLSLAVSCMLSLAVDTLAAPHPNLFPGAHIQLSRRAQNKRRSPEDVAASLQRRKQALEAKYGLGHARNQKRASGMNLITDENADSSYYGSLAIGTPAVSFNVILDTGSSDLWVASTGAGTNSNIPQDIATFSEQSSSTFKSLNQSFTITYDSGEAQGTLAQDTVQMAGFEVDAQVFATVSQVSSNVLSGPVSGLMGLAWQTIASSGATPFWQALASSNDTLTDGVFGVQLTRYNNDTKVSALEPGGTFTLGAVNSSLFTGEIDYQPIPTGEVGYWIQQITQMTVNGASIAVGSGSQAYAAIDTGTTLVGGPAAAISAIYSKIPGAQAGTGQLEGYWTYPCSQQVSVTMKFGQSSVAWPIAADDFEFEAANSAATTCIGAFFEVDNTGTTAPAWIVGDTFLKNVYAAFQYDPPAVGFAKLSPAALAMNGAPGAAPSPTIGSVQAAVSATGTLQPAKNRESNAAQRGVAGGVGVGLLSAAAAVVLGALLL</sequence>
<feature type="active site" evidence="5">
    <location>
        <position position="109"/>
    </location>
</feature>
<feature type="chain" id="PRO_5004563905" description="Peptidase A1 domain-containing protein" evidence="8">
    <location>
        <begin position="23"/>
        <end position="492"/>
    </location>
</feature>
<organism evidence="10 11">
    <name type="scientific">Fomitopsis schrenkii</name>
    <name type="common">Brown rot fungus</name>
    <dbReference type="NCBI Taxonomy" id="2126942"/>
    <lineage>
        <taxon>Eukaryota</taxon>
        <taxon>Fungi</taxon>
        <taxon>Dikarya</taxon>
        <taxon>Basidiomycota</taxon>
        <taxon>Agaricomycotina</taxon>
        <taxon>Agaricomycetes</taxon>
        <taxon>Polyporales</taxon>
        <taxon>Fomitopsis</taxon>
    </lineage>
</organism>
<reference evidence="10 11" key="1">
    <citation type="journal article" date="2012" name="Science">
        <title>The Paleozoic origin of enzymatic lignin decomposition reconstructed from 31 fungal genomes.</title>
        <authorList>
            <person name="Floudas D."/>
            <person name="Binder M."/>
            <person name="Riley R."/>
            <person name="Barry K."/>
            <person name="Blanchette R.A."/>
            <person name="Henrissat B."/>
            <person name="Martinez A.T."/>
            <person name="Otillar R."/>
            <person name="Spatafora J.W."/>
            <person name="Yadav J.S."/>
            <person name="Aerts A."/>
            <person name="Benoit I."/>
            <person name="Boyd A."/>
            <person name="Carlson A."/>
            <person name="Copeland A."/>
            <person name="Coutinho P.M."/>
            <person name="de Vries R.P."/>
            <person name="Ferreira P."/>
            <person name="Findley K."/>
            <person name="Foster B."/>
            <person name="Gaskell J."/>
            <person name="Glotzer D."/>
            <person name="Gorecki P."/>
            <person name="Heitman J."/>
            <person name="Hesse C."/>
            <person name="Hori C."/>
            <person name="Igarashi K."/>
            <person name="Jurgens J.A."/>
            <person name="Kallen N."/>
            <person name="Kersten P."/>
            <person name="Kohler A."/>
            <person name="Kuees U."/>
            <person name="Kumar T.K.A."/>
            <person name="Kuo A."/>
            <person name="LaButti K."/>
            <person name="Larrondo L.F."/>
            <person name="Lindquist E."/>
            <person name="Ling A."/>
            <person name="Lombard V."/>
            <person name="Lucas S."/>
            <person name="Lundell T."/>
            <person name="Martin R."/>
            <person name="McLaughlin D.J."/>
            <person name="Morgenstern I."/>
            <person name="Morin E."/>
            <person name="Murat C."/>
            <person name="Nagy L.G."/>
            <person name="Nolan M."/>
            <person name="Ohm R.A."/>
            <person name="Patyshakuliyeva A."/>
            <person name="Rokas A."/>
            <person name="Ruiz-Duenas F.J."/>
            <person name="Sabat G."/>
            <person name="Salamov A."/>
            <person name="Samejima M."/>
            <person name="Schmutz J."/>
            <person name="Slot J.C."/>
            <person name="St John F."/>
            <person name="Stenlid J."/>
            <person name="Sun H."/>
            <person name="Sun S."/>
            <person name="Syed K."/>
            <person name="Tsang A."/>
            <person name="Wiebenga A."/>
            <person name="Young D."/>
            <person name="Pisabarro A."/>
            <person name="Eastwood D.C."/>
            <person name="Martin F."/>
            <person name="Cullen D."/>
            <person name="Grigoriev I.V."/>
            <person name="Hibbett D.S."/>
        </authorList>
    </citation>
    <scope>NUCLEOTIDE SEQUENCE</scope>
    <source>
        <strain evidence="11">FP-58527</strain>
    </source>
</reference>
<comment type="similarity">
    <text evidence="1 6">Belongs to the peptidase A1 family.</text>
</comment>
<dbReference type="InterPro" id="IPR001969">
    <property type="entry name" value="Aspartic_peptidase_AS"/>
</dbReference>
<dbReference type="PANTHER" id="PTHR47966">
    <property type="entry name" value="BETA-SITE APP-CLEAVING ENZYME, ISOFORM A-RELATED"/>
    <property type="match status" value="1"/>
</dbReference>
<dbReference type="PANTHER" id="PTHR47966:SF6">
    <property type="entry name" value="PEPTIDASE A1 DOMAIN-CONTAINING PROTEIN"/>
    <property type="match status" value="1"/>
</dbReference>
<dbReference type="Gene3D" id="2.40.70.10">
    <property type="entry name" value="Acid Proteases"/>
    <property type="match status" value="2"/>
</dbReference>
<feature type="signal peptide" evidence="8">
    <location>
        <begin position="1"/>
        <end position="22"/>
    </location>
</feature>
<evidence type="ECO:0000256" key="4">
    <source>
        <dbReference type="ARBA" id="ARBA00022801"/>
    </source>
</evidence>
<keyword evidence="4 6" id="KW-0378">Hydrolase</keyword>
<dbReference type="Pfam" id="PF00026">
    <property type="entry name" value="Asp"/>
    <property type="match status" value="1"/>
</dbReference>
<keyword evidence="7" id="KW-0472">Membrane</keyword>
<dbReference type="CDD" id="cd05471">
    <property type="entry name" value="pepsin_like"/>
    <property type="match status" value="1"/>
</dbReference>
<keyword evidence="2 6" id="KW-0645">Protease</keyword>
<keyword evidence="8" id="KW-0732">Signal</keyword>
<dbReference type="PROSITE" id="PS51767">
    <property type="entry name" value="PEPTIDASE_A1"/>
    <property type="match status" value="1"/>
</dbReference>
<evidence type="ECO:0000256" key="3">
    <source>
        <dbReference type="ARBA" id="ARBA00022750"/>
    </source>
</evidence>
<evidence type="ECO:0000256" key="7">
    <source>
        <dbReference type="SAM" id="Phobius"/>
    </source>
</evidence>
<keyword evidence="3 6" id="KW-0064">Aspartyl protease</keyword>
<protein>
    <recommendedName>
        <fullName evidence="9">Peptidase A1 domain-containing protein</fullName>
    </recommendedName>
</protein>
<dbReference type="STRING" id="743788.S8FIG8"/>
<dbReference type="GO" id="GO:0004190">
    <property type="term" value="F:aspartic-type endopeptidase activity"/>
    <property type="evidence" value="ECO:0007669"/>
    <property type="project" value="UniProtKB-KW"/>
</dbReference>
<keyword evidence="7" id="KW-0812">Transmembrane</keyword>
<evidence type="ECO:0000256" key="1">
    <source>
        <dbReference type="ARBA" id="ARBA00007447"/>
    </source>
</evidence>
<feature type="active site" evidence="5">
    <location>
        <position position="306"/>
    </location>
</feature>
<evidence type="ECO:0000313" key="10">
    <source>
        <dbReference type="EMBL" id="EPT01191.1"/>
    </source>
</evidence>
<keyword evidence="7" id="KW-1133">Transmembrane helix</keyword>